<gene>
    <name evidence="12" type="primary">ALG13</name>
    <name evidence="14" type="ORF">PBRASI_LOCUS7401</name>
</gene>
<feature type="domain" description="Glycosyl transferase family 28 C-terminal" evidence="13">
    <location>
        <begin position="6"/>
        <end position="145"/>
    </location>
</feature>
<comment type="subunit">
    <text evidence="3 12">Heterodimer with ALG14 to form a functional enzyme.</text>
</comment>
<evidence type="ECO:0000256" key="2">
    <source>
        <dbReference type="ARBA" id="ARBA00006962"/>
    </source>
</evidence>
<evidence type="ECO:0000256" key="7">
    <source>
        <dbReference type="ARBA" id="ARBA00022679"/>
    </source>
</evidence>
<evidence type="ECO:0000256" key="5">
    <source>
        <dbReference type="ARBA" id="ARBA00017468"/>
    </source>
</evidence>
<accession>A0A9N9CEU9</accession>
<dbReference type="Gene3D" id="3.40.50.2000">
    <property type="entry name" value="Glycogen Phosphorylase B"/>
    <property type="match status" value="1"/>
</dbReference>
<evidence type="ECO:0000256" key="12">
    <source>
        <dbReference type="RuleBase" id="RU362128"/>
    </source>
</evidence>
<comment type="function">
    <text evidence="9 12">Involved in protein N-glycosylation. Essential for the second step of the dolichol-linked oligosaccharide pathway.</text>
</comment>
<dbReference type="EMBL" id="CAJVPI010001130">
    <property type="protein sequence ID" value="CAG8596341.1"/>
    <property type="molecule type" value="Genomic_DNA"/>
</dbReference>
<dbReference type="AlphaFoldDB" id="A0A9N9CEU9"/>
<comment type="subcellular location">
    <subcellularLocation>
        <location evidence="1 12">Endoplasmic reticulum</location>
    </subcellularLocation>
</comment>
<evidence type="ECO:0000259" key="13">
    <source>
        <dbReference type="Pfam" id="PF04101"/>
    </source>
</evidence>
<comment type="caution">
    <text evidence="14">The sequence shown here is derived from an EMBL/GenBank/DDBJ whole genome shotgun (WGS) entry which is preliminary data.</text>
</comment>
<dbReference type="Pfam" id="PF04101">
    <property type="entry name" value="Glyco_tran_28_C"/>
    <property type="match status" value="1"/>
</dbReference>
<proteinExistence type="inferred from homology"/>
<dbReference type="GO" id="GO:0005783">
    <property type="term" value="C:endoplasmic reticulum"/>
    <property type="evidence" value="ECO:0007669"/>
    <property type="project" value="UniProtKB-SubCell"/>
</dbReference>
<evidence type="ECO:0000256" key="6">
    <source>
        <dbReference type="ARBA" id="ARBA00022676"/>
    </source>
</evidence>
<evidence type="ECO:0000256" key="4">
    <source>
        <dbReference type="ARBA" id="ARBA00012614"/>
    </source>
</evidence>
<evidence type="ECO:0000313" key="15">
    <source>
        <dbReference type="Proteomes" id="UP000789739"/>
    </source>
</evidence>
<evidence type="ECO:0000256" key="8">
    <source>
        <dbReference type="ARBA" id="ARBA00022824"/>
    </source>
</evidence>
<keyword evidence="8 12" id="KW-0256">Endoplasmic reticulum</keyword>
<dbReference type="PANTHER" id="PTHR12867:SF6">
    <property type="entry name" value="N-ACETYLGLUCOSAMINYLDIPHOSPHODOLICHOL N-ACETYLGLUCOSAMINYLTRANSFERASE"/>
    <property type="match status" value="1"/>
</dbReference>
<dbReference type="PANTHER" id="PTHR12867">
    <property type="entry name" value="GLYCOSYL TRANSFERASE-RELATED"/>
    <property type="match status" value="1"/>
</dbReference>
<keyword evidence="6 12" id="KW-0328">Glycosyltransferase</keyword>
<dbReference type="InterPro" id="IPR007235">
    <property type="entry name" value="Glyco_trans_28_C"/>
</dbReference>
<name>A0A9N9CEU9_9GLOM</name>
<dbReference type="OrthoDB" id="20273at2759"/>
<sequence>MSGKSIFVTVGSTSFHSLTALITSQPFLQLASSLHYHNITVQHGTGTMGLQLAETSDIRLESYDYKPSLQEDYERADLIISHAGAGSILESLRLEKPLIVVINDLLMDNHQSELAIELHQQKYLICTSVSNLLETLKSRGYETLKPFPRHDELAFARILDKELGLN</sequence>
<reference evidence="14" key="1">
    <citation type="submission" date="2021-06" db="EMBL/GenBank/DDBJ databases">
        <authorList>
            <person name="Kallberg Y."/>
            <person name="Tangrot J."/>
            <person name="Rosling A."/>
        </authorList>
    </citation>
    <scope>NUCLEOTIDE SEQUENCE</scope>
    <source>
        <strain evidence="14">BR232B</strain>
    </source>
</reference>
<comment type="catalytic activity">
    <reaction evidence="11">
        <text>an N-acetyl-alpha-D-glucosaminyl-diphospho-di-trans,poly-cis-dolichol + UDP-N-acetyl-alpha-D-glucosamine = an N,N'-diacetylchitobiosyl-diphospho-di-trans,poly-cis-dolichol + UDP + H(+)</text>
        <dbReference type="Rhea" id="RHEA:23380"/>
        <dbReference type="Rhea" id="RHEA-COMP:19507"/>
        <dbReference type="Rhea" id="RHEA-COMP:19510"/>
        <dbReference type="ChEBI" id="CHEBI:15378"/>
        <dbReference type="ChEBI" id="CHEBI:57269"/>
        <dbReference type="ChEBI" id="CHEBI:57705"/>
        <dbReference type="ChEBI" id="CHEBI:58223"/>
        <dbReference type="ChEBI" id="CHEBI:58427"/>
        <dbReference type="EC" id="2.4.1.141"/>
    </reaction>
</comment>
<dbReference type="GO" id="GO:0006488">
    <property type="term" value="P:dolichol-linked oligosaccharide biosynthetic process"/>
    <property type="evidence" value="ECO:0007669"/>
    <property type="project" value="InterPro"/>
</dbReference>
<evidence type="ECO:0000256" key="11">
    <source>
        <dbReference type="ARBA" id="ARBA00048184"/>
    </source>
</evidence>
<dbReference type="GO" id="GO:0004577">
    <property type="term" value="F:N-acetylglucosaminyldiphosphodolichol N-acetylglucosaminyltransferase activity"/>
    <property type="evidence" value="ECO:0007669"/>
    <property type="project" value="UniProtKB-EC"/>
</dbReference>
<keyword evidence="7 12" id="KW-0808">Transferase</keyword>
<comment type="similarity">
    <text evidence="2 12">Belongs to the glycosyltransferase 28 family.</text>
</comment>
<protein>
    <recommendedName>
        <fullName evidence="5 12">UDP-N-acetylglucosamine transferase subunit ALG13</fullName>
        <ecNumber evidence="4 12">2.4.1.141</ecNumber>
    </recommendedName>
    <alternativeName>
        <fullName evidence="10 12">Asparagine-linked glycosylation protein 13</fullName>
    </alternativeName>
</protein>
<organism evidence="14 15">
    <name type="scientific">Paraglomus brasilianum</name>
    <dbReference type="NCBI Taxonomy" id="144538"/>
    <lineage>
        <taxon>Eukaryota</taxon>
        <taxon>Fungi</taxon>
        <taxon>Fungi incertae sedis</taxon>
        <taxon>Mucoromycota</taxon>
        <taxon>Glomeromycotina</taxon>
        <taxon>Glomeromycetes</taxon>
        <taxon>Paraglomerales</taxon>
        <taxon>Paraglomeraceae</taxon>
        <taxon>Paraglomus</taxon>
    </lineage>
</organism>
<evidence type="ECO:0000256" key="3">
    <source>
        <dbReference type="ARBA" id="ARBA00011198"/>
    </source>
</evidence>
<evidence type="ECO:0000256" key="10">
    <source>
        <dbReference type="ARBA" id="ARBA00032061"/>
    </source>
</evidence>
<dbReference type="SUPFAM" id="SSF53756">
    <property type="entry name" value="UDP-Glycosyltransferase/glycogen phosphorylase"/>
    <property type="match status" value="1"/>
</dbReference>
<evidence type="ECO:0000256" key="9">
    <source>
        <dbReference type="ARBA" id="ARBA00024804"/>
    </source>
</evidence>
<keyword evidence="15" id="KW-1185">Reference proteome</keyword>
<dbReference type="InterPro" id="IPR039042">
    <property type="entry name" value="Alg13-like"/>
</dbReference>
<evidence type="ECO:0000313" key="14">
    <source>
        <dbReference type="EMBL" id="CAG8596341.1"/>
    </source>
</evidence>
<evidence type="ECO:0000256" key="1">
    <source>
        <dbReference type="ARBA" id="ARBA00004240"/>
    </source>
</evidence>
<dbReference type="EC" id="2.4.1.141" evidence="4 12"/>
<dbReference type="Proteomes" id="UP000789739">
    <property type="component" value="Unassembled WGS sequence"/>
</dbReference>